<feature type="domain" description="IgGFc-binding protein N-terminal" evidence="2">
    <location>
        <begin position="123"/>
        <end position="435"/>
    </location>
</feature>
<sequence length="935" mass="104225">MYPLVTTLLTVTTATMSMSSIKYYGDTYLVTYPAMYGDVNTVLFLLTTASLETVIISMLVYQESNLVQTEDLHFSRLDPITVNRPGIKGDVRMIRPCYRFNGNRYFRLTVVLLDSTTSLASFAAIPLEMWSTIYYFVVLRSSSVLYLLAGVSLNVTLTPKFEHVSYVYHFREELYRSGAKLMFQLDSNLGFPISFCNKAGHGSVSGTLQANQPIGLITTNCHNVSNKDPCLNGSSKSADISSEMLLGEPHYGTDFITLSIPDTTLKLEYYVVAREAETNVQVLSQGKETLLKKALSVDDNWVMFELINKATHITSDKPIQMILVLKSPPCGNGTHKGAVVIDSTGILIPTHLFFNRYFWIAWSHTNLTVTFTMIIAVNIKSVFKLLLDNKKLQTNLVKWRAVNGEYEWKLGLIPISGYAHDIFEMTNNPFGCYIYTRGPGTVALNPAGFKARMCERKETLDGLIDDLDNDCDGLFNEEEANGIDDDFDLRIDEDLNGNVVDSVNVPPNQLRNKCPGDLFGDNCLHKCHCDDSPCNRNGNCLTSTRCSPGWFGPACQYRDLCQSATFDHVILNDNDDTTCLKVPWHEIKFRLSEKYPLTWIRMVFGSNDRANRFSLKYAEAKTRKEITCNEVKIFKFSSKIYDVFCLDVNVAALSVSIKWEGGQYLCSVHMSGGRNIALHATSKHLRSVPPKLGDESPAPDVVDGSLNQTFEGVLEQNISMAIDIILSPLRFVYSVKIFIGTPTIGSQVEVQLMDESEDIIFDQRKVLDEHVAHMLNPALSSPLAKIRILLITGSVAVNEVEVFGECAPPFYDLGCSSFCGLSCQDELCSPEGMCFKCHPKKSGRFCRDIVFSGALIDDYLYPNDTDFEEAVGERLTNAQPLLIVASLLPILGLIPCIVALVRGKALKAKKTESDDAICLDDANQTQHWPSPTRAQ</sequence>
<dbReference type="GeneID" id="106056039"/>
<protein>
    <submittedName>
        <fullName evidence="4">Uncharacterized protein LOC106056039</fullName>
    </submittedName>
</protein>
<dbReference type="PANTHER" id="PTHR46534">
    <property type="entry name" value="IGGFC_BINDING DOMAIN-CONTAINING PROTEIN"/>
    <property type="match status" value="1"/>
</dbReference>
<feature type="transmembrane region" description="Helical" evidence="1">
    <location>
        <begin position="881"/>
        <end position="901"/>
    </location>
</feature>
<accession>A0A9W2ZFD8</accession>
<dbReference type="Gene3D" id="2.170.300.10">
    <property type="entry name" value="Tie2 ligand-binding domain superfamily"/>
    <property type="match status" value="1"/>
</dbReference>
<keyword evidence="3" id="KW-1185">Reference proteome</keyword>
<organism evidence="3 4">
    <name type="scientific">Biomphalaria glabrata</name>
    <name type="common">Bloodfluke planorb</name>
    <name type="synonym">Freshwater snail</name>
    <dbReference type="NCBI Taxonomy" id="6526"/>
    <lineage>
        <taxon>Eukaryota</taxon>
        <taxon>Metazoa</taxon>
        <taxon>Spiralia</taxon>
        <taxon>Lophotrochozoa</taxon>
        <taxon>Mollusca</taxon>
        <taxon>Gastropoda</taxon>
        <taxon>Heterobranchia</taxon>
        <taxon>Euthyneura</taxon>
        <taxon>Panpulmonata</taxon>
        <taxon>Hygrophila</taxon>
        <taxon>Lymnaeoidea</taxon>
        <taxon>Planorbidae</taxon>
        <taxon>Biomphalaria</taxon>
    </lineage>
</organism>
<gene>
    <name evidence="4" type="primary">LOC106056039</name>
</gene>
<keyword evidence="1" id="KW-0472">Membrane</keyword>
<evidence type="ECO:0000256" key="1">
    <source>
        <dbReference type="SAM" id="Phobius"/>
    </source>
</evidence>
<dbReference type="Pfam" id="PF17517">
    <property type="entry name" value="IgGFc_binding"/>
    <property type="match status" value="1"/>
</dbReference>
<keyword evidence="1" id="KW-0812">Transmembrane</keyword>
<proteinExistence type="predicted"/>
<reference evidence="4" key="1">
    <citation type="submission" date="2025-08" db="UniProtKB">
        <authorList>
            <consortium name="RefSeq"/>
        </authorList>
    </citation>
    <scope>IDENTIFICATION</scope>
</reference>
<evidence type="ECO:0000313" key="3">
    <source>
        <dbReference type="Proteomes" id="UP001165740"/>
    </source>
</evidence>
<dbReference type="RefSeq" id="XP_055873658.1">
    <property type="nucleotide sequence ID" value="XM_056017683.1"/>
</dbReference>
<dbReference type="InterPro" id="IPR035234">
    <property type="entry name" value="IgGFc-bd_N"/>
</dbReference>
<evidence type="ECO:0000313" key="4">
    <source>
        <dbReference type="RefSeq" id="XP_055873658.1"/>
    </source>
</evidence>
<dbReference type="OrthoDB" id="10281712at2759"/>
<keyword evidence="1" id="KW-1133">Transmembrane helix</keyword>
<dbReference type="Proteomes" id="UP001165740">
    <property type="component" value="Chromosome 18"/>
</dbReference>
<dbReference type="PANTHER" id="PTHR46534:SF1">
    <property type="entry name" value="IGGFC-BINDING PROTEIN N-TERMINAL DOMAIN-CONTAINING PROTEIN"/>
    <property type="match status" value="1"/>
</dbReference>
<dbReference type="AlphaFoldDB" id="A0A9W2ZFD8"/>
<name>A0A9W2ZFD8_BIOGL</name>
<evidence type="ECO:0000259" key="2">
    <source>
        <dbReference type="Pfam" id="PF17517"/>
    </source>
</evidence>